<dbReference type="OrthoDB" id="10260596at2759"/>
<dbReference type="FunCoup" id="A0A0B2UN85">
    <property type="interactions" value="283"/>
</dbReference>
<keyword evidence="3 4" id="KW-0687">Ribonucleoprotein</keyword>
<dbReference type="GeneID" id="26261030"/>
<dbReference type="GO" id="GO:0003735">
    <property type="term" value="F:structural constituent of ribosome"/>
    <property type="evidence" value="ECO:0007669"/>
    <property type="project" value="InterPro"/>
</dbReference>
<dbReference type="GO" id="GO:1990904">
    <property type="term" value="C:ribonucleoprotein complex"/>
    <property type="evidence" value="ECO:0007669"/>
    <property type="project" value="UniProtKB-KW"/>
</dbReference>
<dbReference type="EMBL" id="JOKQ01000001">
    <property type="protein sequence ID" value="KHN70532.1"/>
    <property type="molecule type" value="Genomic_DNA"/>
</dbReference>
<gene>
    <name evidence="5" type="ORF">M896_011870</name>
</gene>
<proteinExistence type="inferred from homology"/>
<dbReference type="AlphaFoldDB" id="A0A0B2UN85"/>
<sequence>MKLNIAYPTNGTQKMFEIDRKQAIKLYDKKIGDQFDGGVIGSEFEGTIVEITGGDDNQGFPMVKDHLTKSRLRLLLSKGDVGYRCKRKGTRKRKSVRGSIVSEETCVLNLIIIQAGEKEIDGLTNVVCDVTHLPRRVDKLRKLFNVPKTEENVSKYIMNILKAECGGDIKKVPKIRSNEKILNKKKAKVQEGAKIRAERRRILEEERAAYLKKYFNKA</sequence>
<dbReference type="VEuPathDB" id="MicrosporidiaDB:M896_011870"/>
<dbReference type="Pfam" id="PF01092">
    <property type="entry name" value="Ribosomal_S6e"/>
    <property type="match status" value="1"/>
</dbReference>
<keyword evidence="2 4" id="KW-0689">Ribosomal protein</keyword>
<dbReference type="HOGENOM" id="CLU_046346_3_0_1"/>
<dbReference type="GO" id="GO:0005840">
    <property type="term" value="C:ribosome"/>
    <property type="evidence" value="ECO:0007669"/>
    <property type="project" value="UniProtKB-KW"/>
</dbReference>
<dbReference type="InterPro" id="IPR014401">
    <property type="entry name" value="Ribosomal_eS6-like"/>
</dbReference>
<organism evidence="5 6">
    <name type="scientific">Ordospora colligata OC4</name>
    <dbReference type="NCBI Taxonomy" id="1354746"/>
    <lineage>
        <taxon>Eukaryota</taxon>
        <taxon>Fungi</taxon>
        <taxon>Fungi incertae sedis</taxon>
        <taxon>Microsporidia</taxon>
        <taxon>Ordosporidae</taxon>
        <taxon>Ordospora</taxon>
    </lineage>
</organism>
<dbReference type="GO" id="GO:0006412">
    <property type="term" value="P:translation"/>
    <property type="evidence" value="ECO:0007669"/>
    <property type="project" value="InterPro"/>
</dbReference>
<dbReference type="Proteomes" id="UP000031056">
    <property type="component" value="Unassembled WGS sequence"/>
</dbReference>
<dbReference type="PIRSF" id="PIRSF002129">
    <property type="entry name" value="Ribosom_S6_euk"/>
    <property type="match status" value="1"/>
</dbReference>
<evidence type="ECO:0000256" key="1">
    <source>
        <dbReference type="ARBA" id="ARBA00009312"/>
    </source>
</evidence>
<comment type="similarity">
    <text evidence="1 4">Belongs to the eukaryotic ribosomal protein eS6 family.</text>
</comment>
<dbReference type="InterPro" id="IPR001377">
    <property type="entry name" value="Ribosomal_eS6"/>
</dbReference>
<dbReference type="RefSeq" id="XP_014564574.1">
    <property type="nucleotide sequence ID" value="XM_014709088.1"/>
</dbReference>
<evidence type="ECO:0000313" key="6">
    <source>
        <dbReference type="Proteomes" id="UP000031056"/>
    </source>
</evidence>
<protein>
    <recommendedName>
        <fullName evidence="4">40S ribosomal protein S6</fullName>
    </recommendedName>
</protein>
<evidence type="ECO:0000313" key="5">
    <source>
        <dbReference type="EMBL" id="KHN70532.1"/>
    </source>
</evidence>
<comment type="caution">
    <text evidence="5">The sequence shown here is derived from an EMBL/GenBank/DDBJ whole genome shotgun (WGS) entry which is preliminary data.</text>
</comment>
<reference evidence="5 6" key="1">
    <citation type="journal article" date="2014" name="MBio">
        <title>The Ordospora colligata genome; evolution of extreme reduction in microsporidia and host-to-parasite horizontal gene transfer.</title>
        <authorList>
            <person name="Pombert J.-F."/>
            <person name="Haag K.L."/>
            <person name="Beidas S."/>
            <person name="Ebert D."/>
            <person name="Keeling P.J."/>
        </authorList>
    </citation>
    <scope>NUCLEOTIDE SEQUENCE [LARGE SCALE GENOMIC DNA]</scope>
    <source>
        <strain evidence="5 6">OC4</strain>
    </source>
</reference>
<accession>A0A0B2UN85</accession>
<name>A0A0B2UN85_9MICR</name>
<dbReference type="STRING" id="1354746.A0A0B2UN85"/>
<evidence type="ECO:0000256" key="3">
    <source>
        <dbReference type="ARBA" id="ARBA00023274"/>
    </source>
</evidence>
<dbReference type="InParanoid" id="A0A0B2UN85"/>
<evidence type="ECO:0000256" key="4">
    <source>
        <dbReference type="PIRNR" id="PIRNR002129"/>
    </source>
</evidence>
<evidence type="ECO:0000256" key="2">
    <source>
        <dbReference type="ARBA" id="ARBA00022980"/>
    </source>
</evidence>
<keyword evidence="6" id="KW-1185">Reference proteome</keyword>
<dbReference type="PANTHER" id="PTHR11502">
    <property type="entry name" value="40S RIBOSOMAL PROTEIN S6"/>
    <property type="match status" value="1"/>
</dbReference>
<dbReference type="SMART" id="SM01405">
    <property type="entry name" value="Ribosomal_S6e"/>
    <property type="match status" value="1"/>
</dbReference>
<dbReference type="InterPro" id="IPR018282">
    <property type="entry name" value="Ribosomal_eS6_CS"/>
</dbReference>
<dbReference type="PROSITE" id="PS00578">
    <property type="entry name" value="RIBOSOMAL_S6E"/>
    <property type="match status" value="1"/>
</dbReference>